<sequence length="158" mass="17180">MKSIIVLLLTVAIFIVNCKVSSTHTQASRTVTLPLAEAAYEIGPETSAKACNYELGWFTREGSKQKGEIIQMSGLDWALSIVTYSLYYWIAIKEQPTSYTLEGAAIHRALKKTDGDILLDTKSTVQSDGFFFPDVCVTVSGKAATLTGPSGHTGRLKK</sequence>
<dbReference type="AlphaFoldDB" id="R9A446"/>
<organism evidence="1 2">
    <name type="scientific">Leptospira wolbachii serovar Codice str. CDC</name>
    <dbReference type="NCBI Taxonomy" id="1218599"/>
    <lineage>
        <taxon>Bacteria</taxon>
        <taxon>Pseudomonadati</taxon>
        <taxon>Spirochaetota</taxon>
        <taxon>Spirochaetia</taxon>
        <taxon>Leptospirales</taxon>
        <taxon>Leptospiraceae</taxon>
        <taxon>Leptospira</taxon>
    </lineage>
</organism>
<dbReference type="NCBIfam" id="NF047663">
    <property type="entry name" value="LEPBI_I0682_fam"/>
    <property type="match status" value="1"/>
</dbReference>
<evidence type="ECO:0000313" key="1">
    <source>
        <dbReference type="EMBL" id="EOQ96981.1"/>
    </source>
</evidence>
<keyword evidence="2" id="KW-1185">Reference proteome</keyword>
<accession>R9A446</accession>
<comment type="caution">
    <text evidence="1">The sequence shown here is derived from an EMBL/GenBank/DDBJ whole genome shotgun (WGS) entry which is preliminary data.</text>
</comment>
<proteinExistence type="predicted"/>
<dbReference type="STRING" id="1218599.LEP1GSC195_2646"/>
<reference evidence="1" key="1">
    <citation type="submission" date="2013-04" db="EMBL/GenBank/DDBJ databases">
        <authorList>
            <person name="Harkins D.M."/>
            <person name="Durkin A.S."/>
            <person name="Brinkac L.M."/>
            <person name="Haft D.H."/>
            <person name="Selengut J.D."/>
            <person name="Sanka R."/>
            <person name="DePew J."/>
            <person name="Purushe J."/>
            <person name="Galloway R.L."/>
            <person name="Vinetz J.M."/>
            <person name="Sutton G.G."/>
            <person name="Nierman W.C."/>
            <person name="Fouts D.E."/>
        </authorList>
    </citation>
    <scope>NUCLEOTIDE SEQUENCE [LARGE SCALE GENOMIC DNA]</scope>
    <source>
        <strain evidence="1">CDC</strain>
    </source>
</reference>
<evidence type="ECO:0000313" key="2">
    <source>
        <dbReference type="Proteomes" id="UP000013984"/>
    </source>
</evidence>
<dbReference type="OrthoDB" id="331887at2"/>
<dbReference type="Proteomes" id="UP000013984">
    <property type="component" value="Unassembled WGS sequence"/>
</dbReference>
<dbReference type="EMBL" id="AOGZ02000014">
    <property type="protein sequence ID" value="EOQ96981.1"/>
    <property type="molecule type" value="Genomic_DNA"/>
</dbReference>
<protein>
    <submittedName>
        <fullName evidence="1">Uncharacterized protein</fullName>
    </submittedName>
</protein>
<name>R9A446_9LEPT</name>
<gene>
    <name evidence="1" type="ORF">LEP1GSC195_2646</name>
</gene>
<dbReference type="RefSeq" id="WP_015682300.1">
    <property type="nucleotide sequence ID" value="NZ_AOGZ02000014.1"/>
</dbReference>